<feature type="compositionally biased region" description="Polar residues" evidence="1">
    <location>
        <begin position="230"/>
        <end position="243"/>
    </location>
</feature>
<feature type="non-terminal residue" evidence="2">
    <location>
        <position position="1"/>
    </location>
</feature>
<feature type="compositionally biased region" description="Low complexity" evidence="1">
    <location>
        <begin position="93"/>
        <end position="104"/>
    </location>
</feature>
<protein>
    <submittedName>
        <fullName evidence="2">Uncharacterized protein</fullName>
    </submittedName>
</protein>
<evidence type="ECO:0000313" key="2">
    <source>
        <dbReference type="EMBL" id="KAL0176680.1"/>
    </source>
</evidence>
<feature type="compositionally biased region" description="Polar residues" evidence="1">
    <location>
        <begin position="208"/>
        <end position="222"/>
    </location>
</feature>
<accession>A0ABD0PSJ8</accession>
<feature type="compositionally biased region" description="Basic and acidic residues" evidence="1">
    <location>
        <begin position="1"/>
        <end position="17"/>
    </location>
</feature>
<reference evidence="2 3" key="1">
    <citation type="submission" date="2024-05" db="EMBL/GenBank/DDBJ databases">
        <title>Genome sequencing and assembly of Indian major carp, Cirrhinus mrigala (Hamilton, 1822).</title>
        <authorList>
            <person name="Mohindra V."/>
            <person name="Chowdhury L.M."/>
            <person name="Lal K."/>
            <person name="Jena J.K."/>
        </authorList>
    </citation>
    <scope>NUCLEOTIDE SEQUENCE [LARGE SCALE GENOMIC DNA]</scope>
    <source>
        <strain evidence="2">CM1030</strain>
        <tissue evidence="2">Blood</tissue>
    </source>
</reference>
<dbReference type="AlphaFoldDB" id="A0ABD0PSJ8"/>
<feature type="region of interest" description="Disordered" evidence="1">
    <location>
        <begin position="1"/>
        <end position="124"/>
    </location>
</feature>
<keyword evidence="3" id="KW-1185">Reference proteome</keyword>
<dbReference type="EMBL" id="JAMKFB020000014">
    <property type="protein sequence ID" value="KAL0176680.1"/>
    <property type="molecule type" value="Genomic_DNA"/>
</dbReference>
<organism evidence="2 3">
    <name type="scientific">Cirrhinus mrigala</name>
    <name type="common">Mrigala</name>
    <dbReference type="NCBI Taxonomy" id="683832"/>
    <lineage>
        <taxon>Eukaryota</taxon>
        <taxon>Metazoa</taxon>
        <taxon>Chordata</taxon>
        <taxon>Craniata</taxon>
        <taxon>Vertebrata</taxon>
        <taxon>Euteleostomi</taxon>
        <taxon>Actinopterygii</taxon>
        <taxon>Neopterygii</taxon>
        <taxon>Teleostei</taxon>
        <taxon>Ostariophysi</taxon>
        <taxon>Cypriniformes</taxon>
        <taxon>Cyprinidae</taxon>
        <taxon>Labeoninae</taxon>
        <taxon>Labeonini</taxon>
        <taxon>Cirrhinus</taxon>
    </lineage>
</organism>
<evidence type="ECO:0000313" key="3">
    <source>
        <dbReference type="Proteomes" id="UP001529510"/>
    </source>
</evidence>
<sequence>SPDRRKKEGDGGKGEGSRRRRTASEGDEDITLKRFKGAGEAASDSQNGNGSNKDAEAMVTCVEMPGEGVVEGRDGGGGVGGRVSSTCSPVALSSPDSSNNSNSSQQEHSHIRSTGFVKENGSFVPNPERILSSVSAVLPASTPTPPPLKPAPSPFSNTFPSLGQMPSLVPGAPAPKSSPTLPAAEREEGGVLSGYPKTAALVSPGPVTISSPSQDNVSSVTLSAPVEVNQKPSMWGSTPEASQ</sequence>
<gene>
    <name evidence="2" type="ORF">M9458_029010</name>
</gene>
<dbReference type="Proteomes" id="UP001529510">
    <property type="component" value="Unassembled WGS sequence"/>
</dbReference>
<feature type="region of interest" description="Disordered" evidence="1">
    <location>
        <begin position="138"/>
        <end position="243"/>
    </location>
</feature>
<name>A0ABD0PSJ8_CIRMR</name>
<proteinExistence type="predicted"/>
<feature type="compositionally biased region" description="Pro residues" evidence="1">
    <location>
        <begin position="142"/>
        <end position="153"/>
    </location>
</feature>
<feature type="non-terminal residue" evidence="2">
    <location>
        <position position="243"/>
    </location>
</feature>
<evidence type="ECO:0000256" key="1">
    <source>
        <dbReference type="SAM" id="MobiDB-lite"/>
    </source>
</evidence>
<feature type="compositionally biased region" description="Polar residues" evidence="1">
    <location>
        <begin position="43"/>
        <end position="52"/>
    </location>
</feature>
<comment type="caution">
    <text evidence="2">The sequence shown here is derived from an EMBL/GenBank/DDBJ whole genome shotgun (WGS) entry which is preliminary data.</text>
</comment>